<dbReference type="GO" id="GO:0016791">
    <property type="term" value="F:phosphatase activity"/>
    <property type="evidence" value="ECO:0007669"/>
    <property type="project" value="TreeGrafter"/>
</dbReference>
<dbReference type="Pfam" id="PF00300">
    <property type="entry name" value="His_Phos_1"/>
    <property type="match status" value="1"/>
</dbReference>
<gene>
    <name evidence="1" type="ORF">CPEL01642_LOCUS728</name>
</gene>
<name>A0A7S0KZ69_9EUKA</name>
<dbReference type="AlphaFoldDB" id="A0A7S0KZ69"/>
<dbReference type="PANTHER" id="PTHR48100">
    <property type="entry name" value="BROAD-SPECIFICITY PHOSPHATASE YOR283W-RELATED"/>
    <property type="match status" value="1"/>
</dbReference>
<dbReference type="CDD" id="cd07067">
    <property type="entry name" value="HP_PGM_like"/>
    <property type="match status" value="1"/>
</dbReference>
<dbReference type="SMART" id="SM00855">
    <property type="entry name" value="PGAM"/>
    <property type="match status" value="1"/>
</dbReference>
<dbReference type="InterPro" id="IPR050275">
    <property type="entry name" value="PGM_Phosphatase"/>
</dbReference>
<dbReference type="PANTHER" id="PTHR48100:SF44">
    <property type="entry name" value="PHOSPHATASE C1620.13-RELATED"/>
    <property type="match status" value="1"/>
</dbReference>
<dbReference type="SUPFAM" id="SSF53254">
    <property type="entry name" value="Phosphoglycerate mutase-like"/>
    <property type="match status" value="1"/>
</dbReference>
<sequence>MGARRLILVRHGAVSRVPRAGWPDIAPVRDGAFYGGNIDVPLSQRGEAEAHAAATWIAEKHADEVACVWSSPMSRALFGARAIATAVQSSATQRCTVSSVSTHEAFREFDRGMWTNMTKEEVEADPRWGTDSFARCAREPMYGRNECKGEGMGDLKDRVLTERDELLSTLLPGSAAVLVSHLWVTRSLLGEALGEEDPLAVDVPTASVSVVDYPARFKGQAGVLGMPADCRPIVIYAAHKPELEAAVDASLDVGQAEI</sequence>
<evidence type="ECO:0000313" key="1">
    <source>
        <dbReference type="EMBL" id="CAD8597399.1"/>
    </source>
</evidence>
<evidence type="ECO:0008006" key="2">
    <source>
        <dbReference type="Google" id="ProtNLM"/>
    </source>
</evidence>
<dbReference type="Gene3D" id="3.40.50.1240">
    <property type="entry name" value="Phosphoglycerate mutase-like"/>
    <property type="match status" value="1"/>
</dbReference>
<dbReference type="EMBL" id="HBEY01001368">
    <property type="protein sequence ID" value="CAD8597399.1"/>
    <property type="molecule type" value="Transcribed_RNA"/>
</dbReference>
<organism evidence="1">
    <name type="scientific">Coccolithus braarudii</name>
    <dbReference type="NCBI Taxonomy" id="221442"/>
    <lineage>
        <taxon>Eukaryota</taxon>
        <taxon>Haptista</taxon>
        <taxon>Haptophyta</taxon>
        <taxon>Prymnesiophyceae</taxon>
        <taxon>Coccolithales</taxon>
        <taxon>Coccolithaceae</taxon>
        <taxon>Coccolithus</taxon>
    </lineage>
</organism>
<dbReference type="InterPro" id="IPR029033">
    <property type="entry name" value="His_PPase_superfam"/>
</dbReference>
<reference evidence="1" key="1">
    <citation type="submission" date="2021-01" db="EMBL/GenBank/DDBJ databases">
        <authorList>
            <person name="Corre E."/>
            <person name="Pelletier E."/>
            <person name="Niang G."/>
            <person name="Scheremetjew M."/>
            <person name="Finn R."/>
            <person name="Kale V."/>
            <person name="Holt S."/>
            <person name="Cochrane G."/>
            <person name="Meng A."/>
            <person name="Brown T."/>
            <person name="Cohen L."/>
        </authorList>
    </citation>
    <scope>NUCLEOTIDE SEQUENCE</scope>
    <source>
        <strain evidence="1">PLY182g</strain>
    </source>
</reference>
<dbReference type="GO" id="GO:0005829">
    <property type="term" value="C:cytosol"/>
    <property type="evidence" value="ECO:0007669"/>
    <property type="project" value="TreeGrafter"/>
</dbReference>
<accession>A0A7S0KZ69</accession>
<proteinExistence type="predicted"/>
<dbReference type="InterPro" id="IPR013078">
    <property type="entry name" value="His_Pase_superF_clade-1"/>
</dbReference>
<protein>
    <recommendedName>
        <fullName evidence="2">Phosphoglycerate mutase (2,3-diphosphoglycerate-dependent)</fullName>
    </recommendedName>
</protein>